<feature type="compositionally biased region" description="Polar residues" evidence="13">
    <location>
        <begin position="256"/>
        <end position="270"/>
    </location>
</feature>
<evidence type="ECO:0000256" key="11">
    <source>
        <dbReference type="ARBA" id="ARBA00041912"/>
    </source>
</evidence>
<comment type="caution">
    <text evidence="14">The sequence shown here is derived from an EMBL/GenBank/DDBJ whole genome shotgun (WGS) entry which is preliminary data.</text>
</comment>
<dbReference type="Pfam" id="PF01187">
    <property type="entry name" value="MIF"/>
    <property type="match status" value="1"/>
</dbReference>
<evidence type="ECO:0000256" key="13">
    <source>
        <dbReference type="SAM" id="MobiDB-lite"/>
    </source>
</evidence>
<keyword evidence="4" id="KW-0964">Secreted</keyword>
<keyword evidence="3" id="KW-0202">Cytokine</keyword>
<feature type="region of interest" description="Disordered" evidence="13">
    <location>
        <begin position="52"/>
        <end position="71"/>
    </location>
</feature>
<reference evidence="14" key="1">
    <citation type="journal article" date="2020" name="Stud. Mycol.">
        <title>101 Dothideomycetes genomes: a test case for predicting lifestyles and emergence of pathogens.</title>
        <authorList>
            <person name="Haridas S."/>
            <person name="Albert R."/>
            <person name="Binder M."/>
            <person name="Bloem J."/>
            <person name="Labutti K."/>
            <person name="Salamov A."/>
            <person name="Andreopoulos B."/>
            <person name="Baker S."/>
            <person name="Barry K."/>
            <person name="Bills G."/>
            <person name="Bluhm B."/>
            <person name="Cannon C."/>
            <person name="Castanera R."/>
            <person name="Culley D."/>
            <person name="Daum C."/>
            <person name="Ezra D."/>
            <person name="Gonzalez J."/>
            <person name="Henrissat B."/>
            <person name="Kuo A."/>
            <person name="Liang C."/>
            <person name="Lipzen A."/>
            <person name="Lutzoni F."/>
            <person name="Magnuson J."/>
            <person name="Mondo S."/>
            <person name="Nolan M."/>
            <person name="Ohm R."/>
            <person name="Pangilinan J."/>
            <person name="Park H.-J."/>
            <person name="Ramirez L."/>
            <person name="Alfaro M."/>
            <person name="Sun H."/>
            <person name="Tritt A."/>
            <person name="Yoshinaga Y."/>
            <person name="Zwiers L.-H."/>
            <person name="Turgeon B."/>
            <person name="Goodwin S."/>
            <person name="Spatafora J."/>
            <person name="Crous P."/>
            <person name="Grigoriev I."/>
        </authorList>
    </citation>
    <scope>NUCLEOTIDE SEQUENCE</scope>
    <source>
        <strain evidence="14">CBS 110217</strain>
    </source>
</reference>
<evidence type="ECO:0000313" key="14">
    <source>
        <dbReference type="EMBL" id="KAF2028919.1"/>
    </source>
</evidence>
<evidence type="ECO:0000256" key="7">
    <source>
        <dbReference type="ARBA" id="ARBA00036823"/>
    </source>
</evidence>
<dbReference type="PANTHER" id="PTHR11954">
    <property type="entry name" value="D-DOPACHROME DECARBOXYLASE"/>
    <property type="match status" value="1"/>
</dbReference>
<evidence type="ECO:0000256" key="3">
    <source>
        <dbReference type="ARBA" id="ARBA00022514"/>
    </source>
</evidence>
<keyword evidence="5" id="KW-0413">Isomerase</keyword>
<feature type="region of interest" description="Disordered" evidence="13">
    <location>
        <begin position="297"/>
        <end position="347"/>
    </location>
</feature>
<dbReference type="Proteomes" id="UP000799777">
    <property type="component" value="Unassembled WGS sequence"/>
</dbReference>
<gene>
    <name evidence="14" type="ORF">EK21DRAFT_68756</name>
</gene>
<comment type="catalytic activity">
    <reaction evidence="6">
        <text>3-phenylpyruvate = enol-phenylpyruvate</text>
        <dbReference type="Rhea" id="RHEA:17097"/>
        <dbReference type="ChEBI" id="CHEBI:16815"/>
        <dbReference type="ChEBI" id="CHEBI:18005"/>
        <dbReference type="EC" id="5.3.2.1"/>
    </reaction>
</comment>
<feature type="compositionally biased region" description="Basic residues" evidence="13">
    <location>
        <begin position="338"/>
        <end position="347"/>
    </location>
</feature>
<evidence type="ECO:0000256" key="2">
    <source>
        <dbReference type="ARBA" id="ARBA00005851"/>
    </source>
</evidence>
<evidence type="ECO:0000256" key="12">
    <source>
        <dbReference type="ARBA" id="ARBA00042730"/>
    </source>
</evidence>
<name>A0A9P4LMF6_9PLEO</name>
<evidence type="ECO:0000256" key="10">
    <source>
        <dbReference type="ARBA" id="ARBA00041631"/>
    </source>
</evidence>
<accession>A0A9P4LMF6</accession>
<dbReference type="PANTHER" id="PTHR11954:SF6">
    <property type="entry name" value="MACROPHAGE MIGRATION INHIBITORY FACTOR"/>
    <property type="match status" value="1"/>
</dbReference>
<evidence type="ECO:0000256" key="9">
    <source>
        <dbReference type="ARBA" id="ARBA00039086"/>
    </source>
</evidence>
<dbReference type="GO" id="GO:0050178">
    <property type="term" value="F:phenylpyruvate tautomerase activity"/>
    <property type="evidence" value="ECO:0007669"/>
    <property type="project" value="UniProtKB-EC"/>
</dbReference>
<dbReference type="AlphaFoldDB" id="A0A9P4LMF6"/>
<feature type="region of interest" description="Disordered" evidence="13">
    <location>
        <begin position="251"/>
        <end position="270"/>
    </location>
</feature>
<evidence type="ECO:0000256" key="6">
    <source>
        <dbReference type="ARBA" id="ARBA00036735"/>
    </source>
</evidence>
<comment type="similarity">
    <text evidence="2">Belongs to the MIF family.</text>
</comment>
<comment type="catalytic activity">
    <reaction evidence="7">
        <text>L-dopachrome = 5,6-dihydroxyindole-2-carboxylate</text>
        <dbReference type="Rhea" id="RHEA:13041"/>
        <dbReference type="ChEBI" id="CHEBI:16875"/>
        <dbReference type="ChEBI" id="CHEBI:57509"/>
        <dbReference type="EC" id="5.3.3.12"/>
    </reaction>
</comment>
<dbReference type="EC" id="5.3.3.12" evidence="8"/>
<evidence type="ECO:0000256" key="1">
    <source>
        <dbReference type="ARBA" id="ARBA00004613"/>
    </source>
</evidence>
<evidence type="ECO:0000313" key="15">
    <source>
        <dbReference type="Proteomes" id="UP000799777"/>
    </source>
</evidence>
<dbReference type="GO" id="GO:0004167">
    <property type="term" value="F:dopachrome isomerase activity"/>
    <property type="evidence" value="ECO:0007669"/>
    <property type="project" value="UniProtKB-EC"/>
</dbReference>
<dbReference type="EC" id="5.3.2.1" evidence="9"/>
<evidence type="ECO:0000256" key="8">
    <source>
        <dbReference type="ARBA" id="ARBA00038932"/>
    </source>
</evidence>
<organism evidence="14 15">
    <name type="scientific">Setomelanomma holmii</name>
    <dbReference type="NCBI Taxonomy" id="210430"/>
    <lineage>
        <taxon>Eukaryota</taxon>
        <taxon>Fungi</taxon>
        <taxon>Dikarya</taxon>
        <taxon>Ascomycota</taxon>
        <taxon>Pezizomycotina</taxon>
        <taxon>Dothideomycetes</taxon>
        <taxon>Pleosporomycetidae</taxon>
        <taxon>Pleosporales</taxon>
        <taxon>Pleosporineae</taxon>
        <taxon>Phaeosphaeriaceae</taxon>
        <taxon>Setomelanomma</taxon>
    </lineage>
</organism>
<protein>
    <recommendedName>
        <fullName evidence="12">L-dopachrome isomerase</fullName>
        <ecNumber evidence="9">5.3.2.1</ecNumber>
        <ecNumber evidence="8">5.3.3.12</ecNumber>
    </recommendedName>
    <alternativeName>
        <fullName evidence="10">L-dopachrome tautomerase</fullName>
    </alternativeName>
    <alternativeName>
        <fullName evidence="11">Phenylpyruvate tautomerase</fullName>
    </alternativeName>
</protein>
<dbReference type="InterPro" id="IPR014347">
    <property type="entry name" value="Tautomerase/MIF_sf"/>
</dbReference>
<evidence type="ECO:0000256" key="4">
    <source>
        <dbReference type="ARBA" id="ARBA00022525"/>
    </source>
</evidence>
<proteinExistence type="inferred from homology"/>
<dbReference type="Gene3D" id="3.30.429.10">
    <property type="entry name" value="Macrophage Migration Inhibitory Factor"/>
    <property type="match status" value="1"/>
</dbReference>
<evidence type="ECO:0000256" key="5">
    <source>
        <dbReference type="ARBA" id="ARBA00023235"/>
    </source>
</evidence>
<feature type="compositionally biased region" description="Basic and acidic residues" evidence="13">
    <location>
        <begin position="327"/>
        <end position="337"/>
    </location>
</feature>
<dbReference type="GO" id="GO:0005576">
    <property type="term" value="C:extracellular region"/>
    <property type="evidence" value="ECO:0007669"/>
    <property type="project" value="UniProtKB-SubCell"/>
</dbReference>
<sequence>MPHSVNNSISTQTKMSRPSSTSTQSGNNAFPKQAGAQLLSPKSEQLANDGARHLRPITRGTTGDSLGDLRPITSRSRAQYYEDSFSYKDGIASSARERVTKDAPIIAELRTNVIIKDEYTLVTDLSHHLSTRYQRPEASIMITVNHSACLLLGGSFEPTYVLVINALPVQLQPTTNKRNAALIQQFMSESIGVTPDRGIIKFVPIPEESLATNGMTILGEIERLERQQAEETGTGLKRAITKSSRKSAVSKAKSSIQLSRNSSKANTTTRAVITPAIPSDGRDSGVAVDEKGIEVERRVSEKKSEPLMPKFAKRSNSNVGLAPPPVSKDRPTKEIGKRKSFMSVFRR</sequence>
<comment type="subcellular location">
    <subcellularLocation>
        <location evidence="1">Secreted</location>
    </subcellularLocation>
</comment>
<feature type="region of interest" description="Disordered" evidence="13">
    <location>
        <begin position="1"/>
        <end position="31"/>
    </location>
</feature>
<feature type="compositionally biased region" description="Polar residues" evidence="13">
    <location>
        <begin position="1"/>
        <end position="30"/>
    </location>
</feature>
<dbReference type="SUPFAM" id="SSF55331">
    <property type="entry name" value="Tautomerase/MIF"/>
    <property type="match status" value="1"/>
</dbReference>
<dbReference type="OrthoDB" id="255819at2759"/>
<keyword evidence="15" id="KW-1185">Reference proteome</keyword>
<dbReference type="EMBL" id="ML978207">
    <property type="protein sequence ID" value="KAF2028919.1"/>
    <property type="molecule type" value="Genomic_DNA"/>
</dbReference>
<dbReference type="InterPro" id="IPR001398">
    <property type="entry name" value="Macrophage_inhib_fac"/>
</dbReference>